<dbReference type="SUPFAM" id="SSF56672">
    <property type="entry name" value="DNA/RNA polymerases"/>
    <property type="match status" value="1"/>
</dbReference>
<accession>A0A5C6P6N6</accession>
<keyword evidence="4" id="KW-1185">Reference proteome</keyword>
<dbReference type="EMBL" id="RHFK02000006">
    <property type="protein sequence ID" value="TWW74481.1"/>
    <property type="molecule type" value="Genomic_DNA"/>
</dbReference>
<evidence type="ECO:0000313" key="3">
    <source>
        <dbReference type="EMBL" id="TWW74481.1"/>
    </source>
</evidence>
<dbReference type="SUPFAM" id="SSF56219">
    <property type="entry name" value="DNase I-like"/>
    <property type="match status" value="1"/>
</dbReference>
<evidence type="ECO:0000259" key="2">
    <source>
        <dbReference type="Pfam" id="PF00078"/>
    </source>
</evidence>
<dbReference type="InterPro" id="IPR043502">
    <property type="entry name" value="DNA/RNA_pol_sf"/>
</dbReference>
<reference evidence="3 4" key="1">
    <citation type="submission" date="2019-04" db="EMBL/GenBank/DDBJ databases">
        <title>Chromosome genome assembly for Takifugu flavidus.</title>
        <authorList>
            <person name="Xiao S."/>
        </authorList>
    </citation>
    <scope>NUCLEOTIDE SEQUENCE [LARGE SCALE GENOMIC DNA]</scope>
    <source>
        <strain evidence="3">HTHZ2018</strain>
        <tissue evidence="3">Muscle</tissue>
    </source>
</reference>
<protein>
    <submittedName>
        <fullName evidence="3">Transposon TX1 uncharacterized 149 kDa protein ORF 2</fullName>
    </submittedName>
</protein>
<name>A0A5C6P6N6_9TELE</name>
<dbReference type="InterPro" id="IPR036691">
    <property type="entry name" value="Endo/exonu/phosph_ase_sf"/>
</dbReference>
<dbReference type="PANTHER" id="PTHR31635:SF196">
    <property type="entry name" value="REVERSE TRANSCRIPTASE DOMAIN-CONTAINING PROTEIN-RELATED"/>
    <property type="match status" value="1"/>
</dbReference>
<evidence type="ECO:0000313" key="4">
    <source>
        <dbReference type="Proteomes" id="UP000324091"/>
    </source>
</evidence>
<evidence type="ECO:0000256" key="1">
    <source>
        <dbReference type="SAM" id="MobiDB-lite"/>
    </source>
</evidence>
<feature type="region of interest" description="Disordered" evidence="1">
    <location>
        <begin position="211"/>
        <end position="237"/>
    </location>
</feature>
<proteinExistence type="predicted"/>
<dbReference type="Gene3D" id="3.60.10.10">
    <property type="entry name" value="Endonuclease/exonuclease/phosphatase"/>
    <property type="match status" value="1"/>
</dbReference>
<dbReference type="AlphaFoldDB" id="A0A5C6P6N6"/>
<dbReference type="Pfam" id="PF00078">
    <property type="entry name" value="RVT_1"/>
    <property type="match status" value="1"/>
</dbReference>
<dbReference type="Proteomes" id="UP000324091">
    <property type="component" value="Chromosome 14"/>
</dbReference>
<dbReference type="PANTHER" id="PTHR31635">
    <property type="entry name" value="REVERSE TRANSCRIPTASE DOMAIN-CONTAINING PROTEIN-RELATED"/>
    <property type="match status" value="1"/>
</dbReference>
<feature type="domain" description="Reverse transcriptase" evidence="2">
    <location>
        <begin position="589"/>
        <end position="710"/>
    </location>
</feature>
<dbReference type="InterPro" id="IPR000477">
    <property type="entry name" value="RT_dom"/>
</dbReference>
<sequence length="949" mass="106690">MYVILLLHLTNGENSSSSNNSSSYSSSFSSSYNNSSYSSSHSSSSSSYSSSYNNSRHAVKLSPPAGVSVEECALAVGEIVGHGSVESSTRMNSVVVVFVDSIDKADQLVVTGVAVNGELTLVFPLSNPVKKSPLLRHLVSFRRQVAMVLNNNKEELKLTLRFRVDEFDYTVFVTTDYLKCLSCREEGHMILLCPNGVAARRPADLLVSAAPGAQDVDRHNGRHNRRGGGASRGDHLDLGSEHLTRELVEQTATRVAKTVLEMEDVVVEENSLNESNSSRDMQETFNDNDNIQVEKHHGYSLSKIRSFLRTTKGMRSVQVEDYFTLITSKKLSEPVPGRLLKITAVFLFLGGDCNCTENPLLDGNHPEPHLPSKSTLTKLVQALELCDVWRYFHPGQKQFTWTHSRRNQLSLASYSSTQQWLDVGKVHIKQFCLQYTLNANRDMARSMREVGALVHSRFQHIPQMDAPSHFFFGLEWKNGQRRMIHSLRANNGQVLEDPIEIRQRAVIYYRDLYRKECREKSEVDQSFLSGLSQGQSEPRSAATELQESCPYPLPKERGPAGRKQLAPSVLAMHRLHAAVQSVGKSDEKEKAFDRVEQKYLWRTLQAFGFSPGFIARIQVLYSGIKSVLKINGGLSAPFIVQRGIRQGCSLSGMLYTLEPLLRRLRVELSGFTIPGCLKHYVVSAFADDIIVFINSQNDITNLCETVTRFNKLSSAKGWVLVINNLVSSMLWHYLACVDPPPNLLSRIQAVMVDFFWDRLHWIPQSVLFLPREEGGLGLVHLESMRSVRVLNQLLGGWRHQLAASELELVSKFCKGRKPANHDDPFPDVRETVFYCFSECGRLSVLFLLLSRMFSLLGQVKLAIYVNRRNKVLPSSSGLIEGIQRAIVDFLYRQVLRGLAPSYLEELVIPYQPNRPLRSQNAGLLVVPRVSRSRMGGRAFSYQLSLVMLL</sequence>
<comment type="caution">
    <text evidence="3">The sequence shown here is derived from an EMBL/GenBank/DDBJ whole genome shotgun (WGS) entry which is preliminary data.</text>
</comment>
<feature type="region of interest" description="Disordered" evidence="1">
    <location>
        <begin position="528"/>
        <end position="559"/>
    </location>
</feature>
<gene>
    <name evidence="3" type="ORF">D4764_14G0004840</name>
</gene>
<organism evidence="3 4">
    <name type="scientific">Takifugu flavidus</name>
    <name type="common">sansaifugu</name>
    <dbReference type="NCBI Taxonomy" id="433684"/>
    <lineage>
        <taxon>Eukaryota</taxon>
        <taxon>Metazoa</taxon>
        <taxon>Chordata</taxon>
        <taxon>Craniata</taxon>
        <taxon>Vertebrata</taxon>
        <taxon>Euteleostomi</taxon>
        <taxon>Actinopterygii</taxon>
        <taxon>Neopterygii</taxon>
        <taxon>Teleostei</taxon>
        <taxon>Neoteleostei</taxon>
        <taxon>Acanthomorphata</taxon>
        <taxon>Eupercaria</taxon>
        <taxon>Tetraodontiformes</taxon>
        <taxon>Tetradontoidea</taxon>
        <taxon>Tetraodontidae</taxon>
        <taxon>Takifugu</taxon>
    </lineage>
</organism>